<keyword evidence="2" id="KW-1185">Reference proteome</keyword>
<protein>
    <submittedName>
        <fullName evidence="1">Uncharacterized protein</fullName>
    </submittedName>
</protein>
<dbReference type="GO" id="GO:0004721">
    <property type="term" value="F:phosphoprotein phosphatase activity"/>
    <property type="evidence" value="ECO:0007669"/>
    <property type="project" value="InterPro"/>
</dbReference>
<dbReference type="PANTHER" id="PTHR47100">
    <property type="entry name" value="DUAL SPECIFICITY PROTEIN PHOSPHATASE PHS1"/>
    <property type="match status" value="1"/>
</dbReference>
<dbReference type="GO" id="GO:0009737">
    <property type="term" value="P:response to abscisic acid"/>
    <property type="evidence" value="ECO:0007669"/>
    <property type="project" value="InterPro"/>
</dbReference>
<gene>
    <name evidence="1" type="ORF">QYE76_052901</name>
</gene>
<name>A0AAD8SVX8_LOLMU</name>
<proteinExistence type="predicted"/>
<dbReference type="Proteomes" id="UP001231189">
    <property type="component" value="Unassembled WGS sequence"/>
</dbReference>
<dbReference type="PANTHER" id="PTHR47100:SF5">
    <property type="entry name" value="DUAL SPECIFICITY PROTEIN PHOSPHATASE PHS1"/>
    <property type="match status" value="1"/>
</dbReference>
<accession>A0AAD8SVX8</accession>
<sequence>MLKKVHRRAQPNDGFARVLLDLDKRLHGRISMEWQHKRPAMKVCPICGKNAGLSSSSLKLHLQKSHRKISSGSVDSAMSLEIQKAVEAMMKAG</sequence>
<organism evidence="1 2">
    <name type="scientific">Lolium multiflorum</name>
    <name type="common">Italian ryegrass</name>
    <name type="synonym">Lolium perenne subsp. multiflorum</name>
    <dbReference type="NCBI Taxonomy" id="4521"/>
    <lineage>
        <taxon>Eukaryota</taxon>
        <taxon>Viridiplantae</taxon>
        <taxon>Streptophyta</taxon>
        <taxon>Embryophyta</taxon>
        <taxon>Tracheophyta</taxon>
        <taxon>Spermatophyta</taxon>
        <taxon>Magnoliopsida</taxon>
        <taxon>Liliopsida</taxon>
        <taxon>Poales</taxon>
        <taxon>Poaceae</taxon>
        <taxon>BOP clade</taxon>
        <taxon>Pooideae</taxon>
        <taxon>Poodae</taxon>
        <taxon>Poeae</taxon>
        <taxon>Poeae Chloroplast Group 2 (Poeae type)</taxon>
        <taxon>Loliodinae</taxon>
        <taxon>Loliinae</taxon>
        <taxon>Lolium</taxon>
    </lineage>
</organism>
<dbReference type="GO" id="GO:0043622">
    <property type="term" value="P:cortical microtubule organization"/>
    <property type="evidence" value="ECO:0007669"/>
    <property type="project" value="InterPro"/>
</dbReference>
<reference evidence="1" key="1">
    <citation type="submission" date="2023-07" db="EMBL/GenBank/DDBJ databases">
        <title>A chromosome-level genome assembly of Lolium multiflorum.</title>
        <authorList>
            <person name="Chen Y."/>
            <person name="Copetti D."/>
            <person name="Kolliker R."/>
            <person name="Studer B."/>
        </authorList>
    </citation>
    <scope>NUCLEOTIDE SEQUENCE</scope>
    <source>
        <strain evidence="1">02402/16</strain>
        <tissue evidence="1">Leaf</tissue>
    </source>
</reference>
<comment type="caution">
    <text evidence="1">The sequence shown here is derived from an EMBL/GenBank/DDBJ whole genome shotgun (WGS) entry which is preliminary data.</text>
</comment>
<evidence type="ECO:0000313" key="1">
    <source>
        <dbReference type="EMBL" id="KAK1664742.1"/>
    </source>
</evidence>
<dbReference type="EMBL" id="JAUUTY010000003">
    <property type="protein sequence ID" value="KAK1664742.1"/>
    <property type="molecule type" value="Genomic_DNA"/>
</dbReference>
<evidence type="ECO:0000313" key="2">
    <source>
        <dbReference type="Proteomes" id="UP001231189"/>
    </source>
</evidence>
<dbReference type="AlphaFoldDB" id="A0AAD8SVX8"/>
<dbReference type="InterPro" id="IPR035010">
    <property type="entry name" value="PHS1"/>
</dbReference>